<feature type="region of interest" description="Disordered" evidence="1">
    <location>
        <begin position="101"/>
        <end position="217"/>
    </location>
</feature>
<dbReference type="Proteomes" id="UP000475532">
    <property type="component" value="Unassembled WGS sequence"/>
</dbReference>
<sequence>MRSIVYGIVGIVIGVGLFIGGIASSGDDGVKCGGQTMAPGDTCRTVGNGSSTERSYEEQKSQNGREAVLMMIFGPVVAIGGLVFLAGSSLGRRRRVHRPAYQPAQPGYAPAQPGFAPAQPGYPPAQPPAQPGYPPAPQPGHAAPQPAYPPAPPAAQPAYPPAQPGYPPAQPPAQPGYGYAPPAPPPAQPGYAPAPQAYPPQPPGHYPPPGGHQPYRG</sequence>
<reference evidence="3 4" key="1">
    <citation type="submission" date="2020-01" db="EMBL/GenBank/DDBJ databases">
        <title>Insect and environment-associated Actinomycetes.</title>
        <authorList>
            <person name="Currrie C."/>
            <person name="Chevrette M."/>
            <person name="Carlson C."/>
            <person name="Stubbendieck R."/>
            <person name="Wendt-Pienkowski E."/>
        </authorList>
    </citation>
    <scope>NUCLEOTIDE SEQUENCE [LARGE SCALE GENOMIC DNA]</scope>
    <source>
        <strain evidence="3 4">SID10258</strain>
    </source>
</reference>
<evidence type="ECO:0000256" key="1">
    <source>
        <dbReference type="SAM" id="MobiDB-lite"/>
    </source>
</evidence>
<gene>
    <name evidence="3" type="ORF">G3I70_33035</name>
</gene>
<feature type="transmembrane region" description="Helical" evidence="2">
    <location>
        <begin position="67"/>
        <end position="88"/>
    </location>
</feature>
<dbReference type="EMBL" id="JAAGLI010000904">
    <property type="protein sequence ID" value="NEA27285.1"/>
    <property type="molecule type" value="Genomic_DNA"/>
</dbReference>
<keyword evidence="2" id="KW-0472">Membrane</keyword>
<comment type="caution">
    <text evidence="3">The sequence shown here is derived from an EMBL/GenBank/DDBJ whole genome shotgun (WGS) entry which is preliminary data.</text>
</comment>
<feature type="compositionally biased region" description="Low complexity" evidence="1">
    <location>
        <begin position="101"/>
        <end position="119"/>
    </location>
</feature>
<feature type="compositionally biased region" description="Pro residues" evidence="1">
    <location>
        <begin position="196"/>
        <end position="211"/>
    </location>
</feature>
<protein>
    <submittedName>
        <fullName evidence="3">Uncharacterized protein</fullName>
    </submittedName>
</protein>
<feature type="transmembrane region" description="Helical" evidence="2">
    <location>
        <begin position="5"/>
        <end position="23"/>
    </location>
</feature>
<organism evidence="3 4">
    <name type="scientific">Actinomadura bangladeshensis</name>
    <dbReference type="NCBI Taxonomy" id="453573"/>
    <lineage>
        <taxon>Bacteria</taxon>
        <taxon>Bacillati</taxon>
        <taxon>Actinomycetota</taxon>
        <taxon>Actinomycetes</taxon>
        <taxon>Streptosporangiales</taxon>
        <taxon>Thermomonosporaceae</taxon>
        <taxon>Actinomadura</taxon>
    </lineage>
</organism>
<keyword evidence="2" id="KW-0812">Transmembrane</keyword>
<dbReference type="RefSeq" id="WP_163061636.1">
    <property type="nucleotide sequence ID" value="NZ_JAAGLI010000904.1"/>
</dbReference>
<proteinExistence type="predicted"/>
<evidence type="ECO:0000256" key="2">
    <source>
        <dbReference type="SAM" id="Phobius"/>
    </source>
</evidence>
<evidence type="ECO:0000313" key="3">
    <source>
        <dbReference type="EMBL" id="NEA27285.1"/>
    </source>
</evidence>
<evidence type="ECO:0000313" key="4">
    <source>
        <dbReference type="Proteomes" id="UP000475532"/>
    </source>
</evidence>
<dbReference type="AlphaFoldDB" id="A0A6L9QP80"/>
<name>A0A6L9QP80_9ACTN</name>
<feature type="compositionally biased region" description="Pro residues" evidence="1">
    <location>
        <begin position="120"/>
        <end position="138"/>
    </location>
</feature>
<feature type="compositionally biased region" description="Pro residues" evidence="1">
    <location>
        <begin position="146"/>
        <end position="174"/>
    </location>
</feature>
<accession>A0A6L9QP80</accession>
<keyword evidence="2" id="KW-1133">Transmembrane helix</keyword>
<dbReference type="PRINTS" id="PR01217">
    <property type="entry name" value="PRICHEXTENSN"/>
</dbReference>